<comment type="caution">
    <text evidence="1">The sequence shown here is derived from an EMBL/GenBank/DDBJ whole genome shotgun (WGS) entry which is preliminary data.</text>
</comment>
<organism evidence="1 2">
    <name type="scientific">Hermanssonia centrifuga</name>
    <dbReference type="NCBI Taxonomy" id="98765"/>
    <lineage>
        <taxon>Eukaryota</taxon>
        <taxon>Fungi</taxon>
        <taxon>Dikarya</taxon>
        <taxon>Basidiomycota</taxon>
        <taxon>Agaricomycotina</taxon>
        <taxon>Agaricomycetes</taxon>
        <taxon>Polyporales</taxon>
        <taxon>Meruliaceae</taxon>
        <taxon>Hermanssonia</taxon>
    </lineage>
</organism>
<gene>
    <name evidence="1" type="ORF">PHLCEN_2v10719</name>
</gene>
<dbReference type="Proteomes" id="UP000186601">
    <property type="component" value="Unassembled WGS sequence"/>
</dbReference>
<sequence>MTAYTALKHLREFCSSAERQDGTPDTAKMVWRVQMKAGKMKGVPVLLQKNETAKLNGFPNRQLAGRKRVGLLVAEHLSKLRENC</sequence>
<evidence type="ECO:0000313" key="1">
    <source>
        <dbReference type="EMBL" id="PSR73427.1"/>
    </source>
</evidence>
<reference evidence="1 2" key="1">
    <citation type="submission" date="2018-02" db="EMBL/GenBank/DDBJ databases">
        <title>Genome sequence of the basidiomycete white-rot fungus Phlebia centrifuga.</title>
        <authorList>
            <person name="Granchi Z."/>
            <person name="Peng M."/>
            <person name="de Vries R.P."/>
            <person name="Hilden K."/>
            <person name="Makela M.R."/>
            <person name="Grigoriev I."/>
            <person name="Riley R."/>
        </authorList>
    </citation>
    <scope>NUCLEOTIDE SEQUENCE [LARGE SCALE GENOMIC DNA]</scope>
    <source>
        <strain evidence="1 2">FBCC195</strain>
    </source>
</reference>
<name>A0A2R6NM05_9APHY</name>
<evidence type="ECO:0000313" key="2">
    <source>
        <dbReference type="Proteomes" id="UP000186601"/>
    </source>
</evidence>
<proteinExistence type="predicted"/>
<dbReference type="EMBL" id="MLYV02001076">
    <property type="protein sequence ID" value="PSR73427.1"/>
    <property type="molecule type" value="Genomic_DNA"/>
</dbReference>
<keyword evidence="2" id="KW-1185">Reference proteome</keyword>
<dbReference type="AlphaFoldDB" id="A0A2R6NM05"/>
<protein>
    <submittedName>
        <fullName evidence="1">Uncharacterized protein</fullName>
    </submittedName>
</protein>
<accession>A0A2R6NM05</accession>